<dbReference type="PANTHER" id="PTHR30435:SF1">
    <property type="entry name" value="FLAGELLAR HOOK PROTEIN FLGE"/>
    <property type="match status" value="1"/>
</dbReference>
<dbReference type="Proteomes" id="UP000198619">
    <property type="component" value="Unassembled WGS sequence"/>
</dbReference>
<evidence type="ECO:0000259" key="7">
    <source>
        <dbReference type="Pfam" id="PF22692"/>
    </source>
</evidence>
<keyword evidence="8" id="KW-0282">Flagellum</keyword>
<comment type="similarity">
    <text evidence="2 4">Belongs to the flagella basal body rod proteins family.</text>
</comment>
<dbReference type="Pfam" id="PF06429">
    <property type="entry name" value="Flg_bbr_C"/>
    <property type="match status" value="1"/>
</dbReference>
<evidence type="ECO:0000259" key="5">
    <source>
        <dbReference type="Pfam" id="PF00460"/>
    </source>
</evidence>
<proteinExistence type="inferred from homology"/>
<dbReference type="AlphaFoldDB" id="A0A1I0VFD4"/>
<keyword evidence="8" id="KW-0966">Cell projection</keyword>
<evidence type="ECO:0000313" key="8">
    <source>
        <dbReference type="EMBL" id="SFA74757.1"/>
    </source>
</evidence>
<dbReference type="GO" id="GO:0009425">
    <property type="term" value="C:bacterial-type flagellum basal body"/>
    <property type="evidence" value="ECO:0007669"/>
    <property type="project" value="UniProtKB-SubCell"/>
</dbReference>
<dbReference type="PANTHER" id="PTHR30435">
    <property type="entry name" value="FLAGELLAR PROTEIN"/>
    <property type="match status" value="1"/>
</dbReference>
<dbReference type="SUPFAM" id="SSF117143">
    <property type="entry name" value="Flagellar hook protein flgE"/>
    <property type="match status" value="1"/>
</dbReference>
<evidence type="ECO:0000256" key="1">
    <source>
        <dbReference type="ARBA" id="ARBA00004117"/>
    </source>
</evidence>
<gene>
    <name evidence="8" type="ORF">SAMN04488528_100222</name>
</gene>
<name>A0A1I0VFD4_9CLOT</name>
<dbReference type="RefSeq" id="WP_090038050.1">
    <property type="nucleotide sequence ID" value="NZ_FOKI01000002.1"/>
</dbReference>
<dbReference type="STRING" id="84698.SAMN04488528_100222"/>
<dbReference type="GO" id="GO:0005829">
    <property type="term" value="C:cytosol"/>
    <property type="evidence" value="ECO:0007669"/>
    <property type="project" value="TreeGrafter"/>
</dbReference>
<dbReference type="Pfam" id="PF00460">
    <property type="entry name" value="Flg_bb_rod"/>
    <property type="match status" value="1"/>
</dbReference>
<organism evidence="8 9">
    <name type="scientific">Clostridium frigidicarnis</name>
    <dbReference type="NCBI Taxonomy" id="84698"/>
    <lineage>
        <taxon>Bacteria</taxon>
        <taxon>Bacillati</taxon>
        <taxon>Bacillota</taxon>
        <taxon>Clostridia</taxon>
        <taxon>Eubacteriales</taxon>
        <taxon>Clostridiaceae</taxon>
        <taxon>Clostridium</taxon>
    </lineage>
</organism>
<dbReference type="Pfam" id="PF22692">
    <property type="entry name" value="LlgE_F_G_D1"/>
    <property type="match status" value="1"/>
</dbReference>
<dbReference type="GO" id="GO:0071978">
    <property type="term" value="P:bacterial-type flagellum-dependent swarming motility"/>
    <property type="evidence" value="ECO:0007669"/>
    <property type="project" value="TreeGrafter"/>
</dbReference>
<feature type="domain" description="Flagellar basal body rod protein N-terminal" evidence="5">
    <location>
        <begin position="5"/>
        <end position="35"/>
    </location>
</feature>
<comment type="subcellular location">
    <subcellularLocation>
        <location evidence="1 4">Bacterial flagellum basal body</location>
    </subcellularLocation>
</comment>
<evidence type="ECO:0000256" key="2">
    <source>
        <dbReference type="ARBA" id="ARBA00009677"/>
    </source>
</evidence>
<dbReference type="GO" id="GO:0009424">
    <property type="term" value="C:bacterial-type flagellum hook"/>
    <property type="evidence" value="ECO:0007669"/>
    <property type="project" value="TreeGrafter"/>
</dbReference>
<evidence type="ECO:0000256" key="3">
    <source>
        <dbReference type="ARBA" id="ARBA00023143"/>
    </source>
</evidence>
<reference evidence="8 9" key="1">
    <citation type="submission" date="2016-10" db="EMBL/GenBank/DDBJ databases">
        <authorList>
            <person name="de Groot N.N."/>
        </authorList>
    </citation>
    <scope>NUCLEOTIDE SEQUENCE [LARGE SCALE GENOMIC DNA]</scope>
    <source>
        <strain evidence="8 9">DSM 12271</strain>
    </source>
</reference>
<dbReference type="InterPro" id="IPR010930">
    <property type="entry name" value="Flg_bb/hook_C_dom"/>
</dbReference>
<dbReference type="NCBIfam" id="TIGR03506">
    <property type="entry name" value="FlgEFG_subfam"/>
    <property type="match status" value="2"/>
</dbReference>
<dbReference type="EMBL" id="FOKI01000002">
    <property type="protein sequence ID" value="SFA74757.1"/>
    <property type="molecule type" value="Genomic_DNA"/>
</dbReference>
<evidence type="ECO:0000313" key="9">
    <source>
        <dbReference type="Proteomes" id="UP000198619"/>
    </source>
</evidence>
<comment type="function">
    <text evidence="4">A flexible structure which links the flagellar filament to the drive apparatus in the basal body.</text>
</comment>
<feature type="domain" description="Flagellar hook protein FlgE/F/G-like D1" evidence="7">
    <location>
        <begin position="128"/>
        <end position="177"/>
    </location>
</feature>
<accession>A0A1I0VFD4</accession>
<keyword evidence="9" id="KW-1185">Reference proteome</keyword>
<evidence type="ECO:0000256" key="4">
    <source>
        <dbReference type="RuleBase" id="RU362116"/>
    </source>
</evidence>
<dbReference type="InterPro" id="IPR037925">
    <property type="entry name" value="FlgE/F/G-like"/>
</dbReference>
<dbReference type="InterPro" id="IPR001444">
    <property type="entry name" value="Flag_bb_rod_N"/>
</dbReference>
<dbReference type="InterPro" id="IPR020013">
    <property type="entry name" value="Flagellar_FlgE/F/G"/>
</dbReference>
<evidence type="ECO:0000259" key="6">
    <source>
        <dbReference type="Pfam" id="PF06429"/>
    </source>
</evidence>
<keyword evidence="3 4" id="KW-0975">Bacterial flagellum</keyword>
<keyword evidence="8" id="KW-0969">Cilium</keyword>
<sequence>MLRSMYAGISGMKVNQTKMDVIGNNIANVGTTAFKSQRTRFQDVLSQSEGRALGPSVNLGGVNPRQIGLGVKLAGIDTLVTQGMMQPTSRPYDVAVDGEGYFMVARGPEAYGDKNKIIIGDHEVKDASSHEIYYSRDGAFGVDHEGNLVTSDGYRVLGYIMKDGGKSSMNADGTINYMDADSKTLEADESQLGTLKIPEKIKAPKLDKDGKPLDPEQIVDVRIISFSIEKNGVIKGVREDGNVAVLGQVAMASFSNPAGMEKCGGNLYQTSPNSGTPVIRSGLNSKTDNSKGYGAVLQGMLEMSNVDLSEQFTDMIVTTRAFQASGKMISTGDEILQEIINLKR</sequence>
<dbReference type="OrthoDB" id="9804559at2"/>
<protein>
    <recommendedName>
        <fullName evidence="4">Flagellar hook protein FlgE</fullName>
    </recommendedName>
</protein>
<dbReference type="InterPro" id="IPR053967">
    <property type="entry name" value="LlgE_F_G-like_D1"/>
</dbReference>
<feature type="domain" description="Flagellar basal-body/hook protein C-terminal" evidence="6">
    <location>
        <begin position="298"/>
        <end position="342"/>
    </location>
</feature>